<reference evidence="2 3" key="1">
    <citation type="submission" date="2019-04" db="EMBL/GenBank/DDBJ databases">
        <title>The sequence and de novo assembly of Takifugu bimaculatus genome using PacBio and Hi-C technologies.</title>
        <authorList>
            <person name="Xu P."/>
            <person name="Liu B."/>
            <person name="Zhou Z."/>
        </authorList>
    </citation>
    <scope>NUCLEOTIDE SEQUENCE [LARGE SCALE GENOMIC DNA]</scope>
    <source>
        <strain evidence="2">TB-2018</strain>
        <tissue evidence="2">Muscle</tissue>
    </source>
</reference>
<name>A0A4Z2BLA3_9TELE</name>
<feature type="compositionally biased region" description="Low complexity" evidence="1">
    <location>
        <begin position="44"/>
        <end position="54"/>
    </location>
</feature>
<evidence type="ECO:0000313" key="3">
    <source>
        <dbReference type="Proteomes" id="UP000516260"/>
    </source>
</evidence>
<protein>
    <submittedName>
        <fullName evidence="2">Uncharacterized protein</fullName>
    </submittedName>
</protein>
<feature type="region of interest" description="Disordered" evidence="1">
    <location>
        <begin position="43"/>
        <end position="67"/>
    </location>
</feature>
<dbReference type="Proteomes" id="UP000516260">
    <property type="component" value="Chromosome 20"/>
</dbReference>
<gene>
    <name evidence="2" type="ORF">fugu_018124</name>
</gene>
<sequence>MSLYILIPQWGPGVVEHTRGTGPAPDIALYIDLRCVCALRRRSQQPSVSQQSSSGEAQKHQTRHNNDRIRQEIITVFKWKPLTGVVLNKTSSILDVQPGVLSN</sequence>
<accession>A0A4Z2BLA3</accession>
<evidence type="ECO:0000256" key="1">
    <source>
        <dbReference type="SAM" id="MobiDB-lite"/>
    </source>
</evidence>
<keyword evidence="3" id="KW-1185">Reference proteome</keyword>
<dbReference type="AlphaFoldDB" id="A0A4Z2BLA3"/>
<comment type="caution">
    <text evidence="2">The sequence shown here is derived from an EMBL/GenBank/DDBJ whole genome shotgun (WGS) entry which is preliminary data.</text>
</comment>
<evidence type="ECO:0000313" key="2">
    <source>
        <dbReference type="EMBL" id="TNM92722.1"/>
    </source>
</evidence>
<proteinExistence type="predicted"/>
<dbReference type="EMBL" id="SWLE01000013">
    <property type="protein sequence ID" value="TNM92722.1"/>
    <property type="molecule type" value="Genomic_DNA"/>
</dbReference>
<organism evidence="2 3">
    <name type="scientific">Takifugu bimaculatus</name>
    <dbReference type="NCBI Taxonomy" id="433685"/>
    <lineage>
        <taxon>Eukaryota</taxon>
        <taxon>Metazoa</taxon>
        <taxon>Chordata</taxon>
        <taxon>Craniata</taxon>
        <taxon>Vertebrata</taxon>
        <taxon>Euteleostomi</taxon>
        <taxon>Actinopterygii</taxon>
        <taxon>Neopterygii</taxon>
        <taxon>Teleostei</taxon>
        <taxon>Neoteleostei</taxon>
        <taxon>Acanthomorphata</taxon>
        <taxon>Eupercaria</taxon>
        <taxon>Tetraodontiformes</taxon>
        <taxon>Tetradontoidea</taxon>
        <taxon>Tetraodontidae</taxon>
        <taxon>Takifugu</taxon>
    </lineage>
</organism>